<dbReference type="InterPro" id="IPR018316">
    <property type="entry name" value="Tubulin/FtsZ_2-layer-sand-dom"/>
</dbReference>
<evidence type="ECO:0000259" key="4">
    <source>
        <dbReference type="SMART" id="SM00864"/>
    </source>
</evidence>
<keyword evidence="2" id="KW-0547">Nucleotide-binding</keyword>
<evidence type="ECO:0000256" key="2">
    <source>
        <dbReference type="ARBA" id="ARBA00022741"/>
    </source>
</evidence>
<dbReference type="Proteomes" id="UP001530400">
    <property type="component" value="Unassembled WGS sequence"/>
</dbReference>
<feature type="domain" description="Tubulin/FtsZ 2-layer sandwich" evidence="5">
    <location>
        <begin position="294"/>
        <end position="412"/>
    </location>
</feature>
<dbReference type="InterPro" id="IPR037103">
    <property type="entry name" value="Tubulin/FtsZ-like_C"/>
</dbReference>
<evidence type="ECO:0000256" key="1">
    <source>
        <dbReference type="ARBA" id="ARBA00009690"/>
    </source>
</evidence>
<protein>
    <recommendedName>
        <fullName evidence="8">Plastid division protein FtsZ</fullName>
    </recommendedName>
</protein>
<comment type="similarity">
    <text evidence="1">Belongs to the FtsZ family.</text>
</comment>
<dbReference type="GO" id="GO:0005525">
    <property type="term" value="F:GTP binding"/>
    <property type="evidence" value="ECO:0007669"/>
    <property type="project" value="UniProtKB-KW"/>
</dbReference>
<dbReference type="EMBL" id="JALLPJ020001281">
    <property type="protein sequence ID" value="KAL3771787.1"/>
    <property type="molecule type" value="Genomic_DNA"/>
</dbReference>
<dbReference type="PRINTS" id="PR00423">
    <property type="entry name" value="CELLDVISFTSZ"/>
</dbReference>
<evidence type="ECO:0000313" key="6">
    <source>
        <dbReference type="EMBL" id="KAL3771787.1"/>
    </source>
</evidence>
<dbReference type="Gene3D" id="3.30.1330.20">
    <property type="entry name" value="Tubulin/FtsZ, C-terminal domain"/>
    <property type="match status" value="1"/>
</dbReference>
<dbReference type="InterPro" id="IPR008280">
    <property type="entry name" value="Tub_FtsZ_C"/>
</dbReference>
<reference evidence="6 7" key="1">
    <citation type="submission" date="2024-10" db="EMBL/GenBank/DDBJ databases">
        <title>Updated reference genomes for cyclostephanoid diatoms.</title>
        <authorList>
            <person name="Roberts W.R."/>
            <person name="Alverson A.J."/>
        </authorList>
    </citation>
    <scope>NUCLEOTIDE SEQUENCE [LARGE SCALE GENOMIC DNA]</scope>
    <source>
        <strain evidence="6 7">AJA010-31</strain>
    </source>
</reference>
<dbReference type="AlphaFoldDB" id="A0ABD3NB32"/>
<dbReference type="PROSITE" id="PS00227">
    <property type="entry name" value="TUBULIN"/>
    <property type="match status" value="1"/>
</dbReference>
<dbReference type="InterPro" id="IPR045061">
    <property type="entry name" value="FtsZ/CetZ"/>
</dbReference>
<dbReference type="HAMAP" id="MF_00909">
    <property type="entry name" value="FtsZ"/>
    <property type="match status" value="1"/>
</dbReference>
<evidence type="ECO:0000256" key="3">
    <source>
        <dbReference type="ARBA" id="ARBA00023134"/>
    </source>
</evidence>
<dbReference type="SUPFAM" id="SSF52490">
    <property type="entry name" value="Tubulin nucleotide-binding domain-like"/>
    <property type="match status" value="1"/>
</dbReference>
<dbReference type="InterPro" id="IPR000158">
    <property type="entry name" value="Cell_div_FtsZ"/>
</dbReference>
<evidence type="ECO:0000259" key="5">
    <source>
        <dbReference type="SMART" id="SM00865"/>
    </source>
</evidence>
<dbReference type="PANTHER" id="PTHR30314:SF3">
    <property type="entry name" value="MITOCHONDRIAL DIVISION PROTEIN FSZA"/>
    <property type="match status" value="1"/>
</dbReference>
<dbReference type="SMART" id="SM00864">
    <property type="entry name" value="Tubulin"/>
    <property type="match status" value="1"/>
</dbReference>
<sequence length="419" mass="43652">MKPSILTAAAAICCIPIQAFTPSSPTNLIRISTSSLNMDLSNENPQQLGRNRSFLGIRRESGALRRLMDAQKKQNSGTTELSSSMNALMPDGGLSPCVIKVLGVGGGGSNAVDRMLDTRISGVEFWAINTDAQALGRSKAKGAQILNIGSSVTRGLGAGGDPEIGRLAAEESREEINAMVSGADLCFITSGMGGGTGSGAAPVVAEVSKESGALTVAIVTKPFAFEGKRRMRQATDAIDRLRQNVDTVIIVSNNKLLDIIPENTPLEASFRVADDILRQGVVGISEIIVRPGLINVDFADVRSVMQDAGTALMGIGTGSGKTSAEDAAVAAISSPLLDAPVDEATGVVFNIIGGESLSLQEVDRAAKVIYNNVHEDANVIFGALVDDEITDGTVSITVLATGFYEDDEKGGSSVPDFLR</sequence>
<dbReference type="Pfam" id="PF12327">
    <property type="entry name" value="FtsZ_C"/>
    <property type="match status" value="1"/>
</dbReference>
<dbReference type="SMART" id="SM00865">
    <property type="entry name" value="Tubulin_C"/>
    <property type="match status" value="1"/>
</dbReference>
<evidence type="ECO:0000313" key="7">
    <source>
        <dbReference type="Proteomes" id="UP001530400"/>
    </source>
</evidence>
<dbReference type="NCBIfam" id="TIGR00065">
    <property type="entry name" value="ftsZ"/>
    <property type="match status" value="1"/>
</dbReference>
<dbReference type="SUPFAM" id="SSF55307">
    <property type="entry name" value="Tubulin C-terminal domain-like"/>
    <property type="match status" value="1"/>
</dbReference>
<dbReference type="InterPro" id="IPR036525">
    <property type="entry name" value="Tubulin/FtsZ_GTPase_sf"/>
</dbReference>
<feature type="domain" description="Tubulin/FtsZ GTPase" evidence="4">
    <location>
        <begin position="98"/>
        <end position="292"/>
    </location>
</feature>
<proteinExistence type="inferred from homology"/>
<dbReference type="CDD" id="cd02201">
    <property type="entry name" value="FtsZ_type1"/>
    <property type="match status" value="1"/>
</dbReference>
<keyword evidence="3" id="KW-0342">GTP-binding</keyword>
<organism evidence="6 7">
    <name type="scientific">Cyclotella atomus</name>
    <dbReference type="NCBI Taxonomy" id="382360"/>
    <lineage>
        <taxon>Eukaryota</taxon>
        <taxon>Sar</taxon>
        <taxon>Stramenopiles</taxon>
        <taxon>Ochrophyta</taxon>
        <taxon>Bacillariophyta</taxon>
        <taxon>Coscinodiscophyceae</taxon>
        <taxon>Thalassiosirophycidae</taxon>
        <taxon>Stephanodiscales</taxon>
        <taxon>Stephanodiscaceae</taxon>
        <taxon>Cyclotella</taxon>
    </lineage>
</organism>
<dbReference type="InterPro" id="IPR024757">
    <property type="entry name" value="FtsZ_C"/>
</dbReference>
<gene>
    <name evidence="6" type="ORF">ACHAWO_013366</name>
</gene>
<dbReference type="InterPro" id="IPR017975">
    <property type="entry name" value="Tubulin_CS"/>
</dbReference>
<name>A0ABD3NB32_9STRA</name>
<dbReference type="PANTHER" id="PTHR30314">
    <property type="entry name" value="CELL DIVISION PROTEIN FTSZ-RELATED"/>
    <property type="match status" value="1"/>
</dbReference>
<dbReference type="PROSITE" id="PS01135">
    <property type="entry name" value="FTSZ_2"/>
    <property type="match status" value="1"/>
</dbReference>
<dbReference type="InterPro" id="IPR003008">
    <property type="entry name" value="Tubulin_FtsZ_GTPase"/>
</dbReference>
<dbReference type="Gene3D" id="3.40.50.1440">
    <property type="entry name" value="Tubulin/FtsZ, GTPase domain"/>
    <property type="match status" value="1"/>
</dbReference>
<keyword evidence="7" id="KW-1185">Reference proteome</keyword>
<comment type="caution">
    <text evidence="6">The sequence shown here is derived from an EMBL/GenBank/DDBJ whole genome shotgun (WGS) entry which is preliminary data.</text>
</comment>
<evidence type="ECO:0008006" key="8">
    <source>
        <dbReference type="Google" id="ProtNLM"/>
    </source>
</evidence>
<dbReference type="Pfam" id="PF00091">
    <property type="entry name" value="Tubulin"/>
    <property type="match status" value="1"/>
</dbReference>
<dbReference type="FunFam" id="3.40.50.1440:FF:000001">
    <property type="entry name" value="Cell division protein FtsZ"/>
    <property type="match status" value="1"/>
</dbReference>
<accession>A0ABD3NB32</accession>
<dbReference type="InterPro" id="IPR020805">
    <property type="entry name" value="Cell_div_FtsZ_CS"/>
</dbReference>